<sequence length="112" mass="12181">MVHILRAADRPPSKSRTIRFEGGQFGTPVSFFLVDNAPGEGPALHIHPYPETWVVKRGRAQVVAGEETFELGPGDIAVAPANMPHKFINLGPERLEIVCIHAAGTMVQTDLE</sequence>
<comment type="caution">
    <text evidence="2">The sequence shown here is derived from an EMBL/GenBank/DDBJ whole genome shotgun (WGS) entry which is preliminary data.</text>
</comment>
<reference evidence="2" key="1">
    <citation type="submission" date="2020-09" db="EMBL/GenBank/DDBJ databases">
        <title>Genome seq and assembly of Devosia sp.</title>
        <authorList>
            <person name="Chhetri G."/>
        </authorList>
    </citation>
    <scope>NUCLEOTIDE SEQUENCE</scope>
    <source>
        <strain evidence="2">PTR5</strain>
    </source>
</reference>
<proteinExistence type="predicted"/>
<dbReference type="EMBL" id="JACYFU010000002">
    <property type="protein sequence ID" value="MBD8065600.1"/>
    <property type="molecule type" value="Genomic_DNA"/>
</dbReference>
<name>A0A927FSS8_9HYPH</name>
<dbReference type="InterPro" id="IPR052538">
    <property type="entry name" value="Flavonoid_dioxygenase-like"/>
</dbReference>
<protein>
    <submittedName>
        <fullName evidence="2">Cupin domain-containing protein</fullName>
    </submittedName>
</protein>
<dbReference type="PANTHER" id="PTHR43346:SF1">
    <property type="entry name" value="QUERCETIN 2,3-DIOXYGENASE-RELATED"/>
    <property type="match status" value="1"/>
</dbReference>
<dbReference type="Gene3D" id="2.60.120.10">
    <property type="entry name" value="Jelly Rolls"/>
    <property type="match status" value="1"/>
</dbReference>
<accession>A0A927FSS8</accession>
<evidence type="ECO:0000259" key="1">
    <source>
        <dbReference type="Pfam" id="PF07883"/>
    </source>
</evidence>
<dbReference type="InterPro" id="IPR013096">
    <property type="entry name" value="Cupin_2"/>
</dbReference>
<dbReference type="InterPro" id="IPR014710">
    <property type="entry name" value="RmlC-like_jellyroll"/>
</dbReference>
<dbReference type="PANTHER" id="PTHR43346">
    <property type="entry name" value="LIGAND BINDING DOMAIN PROTEIN, PUTATIVE (AFU_ORTHOLOGUE AFUA_6G14370)-RELATED"/>
    <property type="match status" value="1"/>
</dbReference>
<dbReference type="CDD" id="cd02208">
    <property type="entry name" value="cupin_RmlC-like"/>
    <property type="match status" value="1"/>
</dbReference>
<dbReference type="RefSeq" id="WP_191774640.1">
    <property type="nucleotide sequence ID" value="NZ_JACYFU010000002.1"/>
</dbReference>
<dbReference type="AlphaFoldDB" id="A0A927FSS8"/>
<gene>
    <name evidence="2" type="ORF">IC608_08940</name>
</gene>
<dbReference type="Pfam" id="PF07883">
    <property type="entry name" value="Cupin_2"/>
    <property type="match status" value="1"/>
</dbReference>
<organism evidence="2 3">
    <name type="scientific">Devosia oryzisoli</name>
    <dbReference type="NCBI Taxonomy" id="2774138"/>
    <lineage>
        <taxon>Bacteria</taxon>
        <taxon>Pseudomonadati</taxon>
        <taxon>Pseudomonadota</taxon>
        <taxon>Alphaproteobacteria</taxon>
        <taxon>Hyphomicrobiales</taxon>
        <taxon>Devosiaceae</taxon>
        <taxon>Devosia</taxon>
    </lineage>
</organism>
<dbReference type="Proteomes" id="UP000654108">
    <property type="component" value="Unassembled WGS sequence"/>
</dbReference>
<feature type="domain" description="Cupin type-2" evidence="1">
    <location>
        <begin position="33"/>
        <end position="100"/>
    </location>
</feature>
<evidence type="ECO:0000313" key="3">
    <source>
        <dbReference type="Proteomes" id="UP000654108"/>
    </source>
</evidence>
<evidence type="ECO:0000313" key="2">
    <source>
        <dbReference type="EMBL" id="MBD8065600.1"/>
    </source>
</evidence>
<keyword evidence="3" id="KW-1185">Reference proteome</keyword>
<dbReference type="InterPro" id="IPR011051">
    <property type="entry name" value="RmlC_Cupin_sf"/>
</dbReference>
<dbReference type="SUPFAM" id="SSF51182">
    <property type="entry name" value="RmlC-like cupins"/>
    <property type="match status" value="1"/>
</dbReference>